<dbReference type="InterPro" id="IPR002505">
    <property type="entry name" value="PTA_PTB"/>
</dbReference>
<dbReference type="Pfam" id="PF01515">
    <property type="entry name" value="PTA_PTB"/>
    <property type="match status" value="2"/>
</dbReference>
<evidence type="ECO:0000259" key="4">
    <source>
        <dbReference type="Pfam" id="PF01515"/>
    </source>
</evidence>
<dbReference type="PANTHER" id="PTHR43356:SF2">
    <property type="entry name" value="PHOSPHATE ACETYLTRANSFERASE"/>
    <property type="match status" value="1"/>
</dbReference>
<feature type="domain" description="Phosphate acetyl/butaryl transferase" evidence="4">
    <location>
        <begin position="79"/>
        <end position="298"/>
    </location>
</feature>
<dbReference type="PIRSF" id="PIRSF000428">
    <property type="entry name" value="P_Ac_trans"/>
    <property type="match status" value="1"/>
</dbReference>
<dbReference type="NCBIfam" id="NF006045">
    <property type="entry name" value="PRK08190.1"/>
    <property type="match status" value="1"/>
</dbReference>
<evidence type="ECO:0000256" key="1">
    <source>
        <dbReference type="ARBA" id="ARBA00005656"/>
    </source>
</evidence>
<dbReference type="SUPFAM" id="SSF53659">
    <property type="entry name" value="Isocitrate/Isopropylmalate dehydrogenase-like"/>
    <property type="match status" value="1"/>
</dbReference>
<proteinExistence type="inferred from homology"/>
<protein>
    <submittedName>
        <fullName evidence="5">Phosphate butyryltransferase</fullName>
        <ecNumber evidence="5">2.3.1.19</ecNumber>
    </submittedName>
</protein>
<dbReference type="GO" id="GO:0050182">
    <property type="term" value="F:phosphate butyryltransferase activity"/>
    <property type="evidence" value="ECO:0007669"/>
    <property type="project" value="UniProtKB-EC"/>
</dbReference>
<evidence type="ECO:0000256" key="2">
    <source>
        <dbReference type="ARBA" id="ARBA00022679"/>
    </source>
</evidence>
<feature type="domain" description="Phosphate acetyl/butaryl transferase" evidence="4">
    <location>
        <begin position="5"/>
        <end position="72"/>
    </location>
</feature>
<evidence type="ECO:0000256" key="3">
    <source>
        <dbReference type="ARBA" id="ARBA00023315"/>
    </source>
</evidence>
<keyword evidence="2 5" id="KW-0808">Transferase</keyword>
<dbReference type="EMBL" id="FWDM01000007">
    <property type="protein sequence ID" value="SLM10802.1"/>
    <property type="molecule type" value="Genomic_DNA"/>
</dbReference>
<name>A0A3P3XGD2_9SPIR</name>
<dbReference type="EC" id="2.3.1.19" evidence="5"/>
<reference evidence="5" key="1">
    <citation type="submission" date="2017-02" db="EMBL/GenBank/DDBJ databases">
        <authorList>
            <person name="Regsiter A."/>
            <person name="William W."/>
        </authorList>
    </citation>
    <scope>NUCLEOTIDE SEQUENCE</scope>
    <source>
        <strain evidence="5">Bib</strain>
    </source>
</reference>
<dbReference type="InterPro" id="IPR050500">
    <property type="entry name" value="Phos_Acetyltrans/Butyryltrans"/>
</dbReference>
<gene>
    <name evidence="5" type="primary">ptb</name>
    <name evidence="5" type="ORF">SPIROBIBN47_150125</name>
</gene>
<organism evidence="5">
    <name type="scientific">uncultured spirochete</name>
    <dbReference type="NCBI Taxonomy" id="156406"/>
    <lineage>
        <taxon>Bacteria</taxon>
        <taxon>Pseudomonadati</taxon>
        <taxon>Spirochaetota</taxon>
        <taxon>Spirochaetia</taxon>
        <taxon>Spirochaetales</taxon>
        <taxon>environmental samples</taxon>
    </lineage>
</organism>
<dbReference type="PANTHER" id="PTHR43356">
    <property type="entry name" value="PHOSPHATE ACETYLTRANSFERASE"/>
    <property type="match status" value="1"/>
</dbReference>
<evidence type="ECO:0000313" key="5">
    <source>
        <dbReference type="EMBL" id="SLM10802.1"/>
    </source>
</evidence>
<sequence length="308" mass="31914">MKHISEIIEKAKTFGRRKLAVASAQESSVLEAVVDAYNEGIAEPILVGDPAAIRAAAKEANGGKGVDISRFELIEEANLSAAAARAVALVRSGEAAFLMKGIIDTSLLLRAALNKESGINAGRLASHVAVMEVQTYHKLLVLTDAALNIAPDLPAFVDIINSAVVVANALEVKTPKVALLAAVEKVNPDKMPCTVTASILTQMNRRGQIKNCIIDGPLALDNAISAESARIKKIQSDVAGDADILVAPNIEAGNILYKCLLDLAGAKGAAIVMGAAVPIVLTSRADTAETKLASIALASLLGSTSLRA</sequence>
<accession>A0A3P3XGD2</accession>
<dbReference type="Gene3D" id="3.40.718.10">
    <property type="entry name" value="Isopropylmalate Dehydrogenase"/>
    <property type="match status" value="1"/>
</dbReference>
<dbReference type="AlphaFoldDB" id="A0A3P3XGD2"/>
<keyword evidence="3 5" id="KW-0012">Acyltransferase</keyword>
<comment type="similarity">
    <text evidence="1">Belongs to the phosphate acetyltransferase and butyryltransferase family.</text>
</comment>
<dbReference type="InterPro" id="IPR012147">
    <property type="entry name" value="P_Ac_Bu_trans"/>
</dbReference>